<dbReference type="OrthoDB" id="9807451at2"/>
<dbReference type="Pfam" id="PF02579">
    <property type="entry name" value="Nitro_FeMo-Co"/>
    <property type="match status" value="1"/>
</dbReference>
<keyword evidence="6" id="KW-1185">Reference proteome</keyword>
<evidence type="ECO:0000313" key="6">
    <source>
        <dbReference type="Proteomes" id="UP000293902"/>
    </source>
</evidence>
<sequence length="181" mass="17890">MKVAISAYGQNLDAEINPRFGRCDFLLIVDTDTMAYESFANESMNLGGGAGIQTASFVISKGVQAVLTGSCGPNAMEVFNSAGVDVYPGQAGTAAQAVTRLKNNELTNVTQATAEEKSGMNSGTAPQRPMADPNSRTPGMGSGRGMGGGGRGMGGGGGRGMGGGGGRGMGGGGGGGMGGRR</sequence>
<evidence type="ECO:0000313" key="4">
    <source>
        <dbReference type="EMBL" id="RAM01817.1"/>
    </source>
</evidence>
<proteinExistence type="predicted"/>
<gene>
    <name evidence="4" type="ORF">DO021_11980</name>
    <name evidence="3" type="ORF">EYB58_09380</name>
</gene>
<dbReference type="Proteomes" id="UP000293902">
    <property type="component" value="Chromosome"/>
</dbReference>
<feature type="domain" description="Dinitrogenase iron-molybdenum cofactor biosynthesis" evidence="2">
    <location>
        <begin position="13"/>
        <end position="102"/>
    </location>
</feature>
<accession>A0A328FFL6</accession>
<dbReference type="RefSeq" id="WP_111956958.1">
    <property type="nucleotide sequence ID" value="NZ_CP036313.1"/>
</dbReference>
<dbReference type="Gene3D" id="3.30.420.130">
    <property type="entry name" value="Dinitrogenase iron-molybdenum cofactor biosynthesis domain"/>
    <property type="match status" value="1"/>
</dbReference>
<name>A0A328FFL6_9BACT</name>
<protein>
    <submittedName>
        <fullName evidence="4">Dinitrogenase iron-molybdenum cofactor biosynthesis protein</fullName>
    </submittedName>
</protein>
<evidence type="ECO:0000313" key="3">
    <source>
        <dbReference type="EMBL" id="QBH13111.1"/>
    </source>
</evidence>
<reference evidence="3 6" key="2">
    <citation type="submission" date="2019-02" db="EMBL/GenBank/DDBJ databases">
        <title>Complete genome sequence of Desulfobacter hydrogenophilus AcRS1.</title>
        <authorList>
            <person name="Marietou A."/>
            <person name="Lund M.B."/>
            <person name="Marshall I.P.G."/>
            <person name="Schreiber L."/>
            <person name="Jorgensen B."/>
        </authorList>
    </citation>
    <scope>NUCLEOTIDE SEQUENCE [LARGE SCALE GENOMIC DNA]</scope>
    <source>
        <strain evidence="3 6">AcRS1</strain>
    </source>
</reference>
<evidence type="ECO:0000259" key="2">
    <source>
        <dbReference type="Pfam" id="PF02579"/>
    </source>
</evidence>
<dbReference type="EMBL" id="QLNI01000022">
    <property type="protein sequence ID" value="RAM01817.1"/>
    <property type="molecule type" value="Genomic_DNA"/>
</dbReference>
<dbReference type="PANTHER" id="PTHR42983:SF1">
    <property type="entry name" value="IRON-MOLYBDENUM PROTEIN"/>
    <property type="match status" value="1"/>
</dbReference>
<feature type="compositionally biased region" description="Gly residues" evidence="1">
    <location>
        <begin position="140"/>
        <end position="181"/>
    </location>
</feature>
<feature type="region of interest" description="Disordered" evidence="1">
    <location>
        <begin position="112"/>
        <end position="181"/>
    </location>
</feature>
<evidence type="ECO:0000313" key="5">
    <source>
        <dbReference type="Proteomes" id="UP000248798"/>
    </source>
</evidence>
<feature type="compositionally biased region" description="Polar residues" evidence="1">
    <location>
        <begin position="112"/>
        <end position="125"/>
    </location>
</feature>
<organism evidence="4 5">
    <name type="scientific">Desulfobacter hydrogenophilus</name>
    <dbReference type="NCBI Taxonomy" id="2291"/>
    <lineage>
        <taxon>Bacteria</taxon>
        <taxon>Pseudomonadati</taxon>
        <taxon>Thermodesulfobacteriota</taxon>
        <taxon>Desulfobacteria</taxon>
        <taxon>Desulfobacterales</taxon>
        <taxon>Desulfobacteraceae</taxon>
        <taxon>Desulfobacter</taxon>
    </lineage>
</organism>
<dbReference type="InterPro" id="IPR036105">
    <property type="entry name" value="DiNase_FeMo-co_biosyn_sf"/>
</dbReference>
<dbReference type="SUPFAM" id="SSF53146">
    <property type="entry name" value="Nitrogenase accessory factor-like"/>
    <property type="match status" value="1"/>
</dbReference>
<dbReference type="InterPro" id="IPR033913">
    <property type="entry name" value="MTH1175_dom"/>
</dbReference>
<dbReference type="Proteomes" id="UP000248798">
    <property type="component" value="Unassembled WGS sequence"/>
</dbReference>
<dbReference type="PANTHER" id="PTHR42983">
    <property type="entry name" value="DINITROGENASE IRON-MOLYBDENUM COFACTOR PROTEIN-RELATED"/>
    <property type="match status" value="1"/>
</dbReference>
<reference evidence="4 5" key="1">
    <citation type="submission" date="2018-06" db="EMBL/GenBank/DDBJ databases">
        <title>Complete Genome Sequence of Desulfobacter hydrogenophilus (DSM3380).</title>
        <authorList>
            <person name="Marietou A."/>
            <person name="Schreiber L."/>
            <person name="Marshall I."/>
            <person name="Jorgensen B."/>
        </authorList>
    </citation>
    <scope>NUCLEOTIDE SEQUENCE [LARGE SCALE GENOMIC DNA]</scope>
    <source>
        <strain evidence="4 5">DSM 3380</strain>
    </source>
</reference>
<evidence type="ECO:0000256" key="1">
    <source>
        <dbReference type="SAM" id="MobiDB-lite"/>
    </source>
</evidence>
<dbReference type="AlphaFoldDB" id="A0A328FFL6"/>
<dbReference type="InterPro" id="IPR003731">
    <property type="entry name" value="Di-Nase_FeMo-co_biosynth"/>
</dbReference>
<dbReference type="EMBL" id="CP036313">
    <property type="protein sequence ID" value="QBH13111.1"/>
    <property type="molecule type" value="Genomic_DNA"/>
</dbReference>
<dbReference type="CDD" id="cd00851">
    <property type="entry name" value="MTH1175"/>
    <property type="match status" value="1"/>
</dbReference>